<dbReference type="FunFam" id="3.40.50.720:FF:000084">
    <property type="entry name" value="Short-chain dehydrogenase reductase"/>
    <property type="match status" value="1"/>
</dbReference>
<sequence length="226" mass="24745">MKLKNRVAVITGGSKGFGRALAEAFVREGARVVISARGRKELGRTTRRLKTTGYVADVSKEKQVKGLAAFVIRKLGRIDIWINNAGIYIPRSDLEHIDTKKAHSVMEVNFFGTFYGSREALKVMKKQGGGTILNIVSSSALIGRPRSLAYSASKWAARGFTEGLRMAAQPHGISVLAVHPGGMRTSIFGKKKPEGYAGWMNPSYAAERVVKNLKRASPEKEQVIEQ</sequence>
<keyword evidence="3" id="KW-0560">Oxidoreductase</keyword>
<dbReference type="PANTHER" id="PTHR43391:SF14">
    <property type="entry name" value="DEHYDROGENASE_REDUCTASE SDR FAMILY PROTEIN 7-LIKE"/>
    <property type="match status" value="1"/>
</dbReference>
<evidence type="ECO:0000313" key="5">
    <source>
        <dbReference type="EMBL" id="OGE76282.1"/>
    </source>
</evidence>
<dbReference type="AlphaFoldDB" id="A0A1F5NFG0"/>
<organism evidence="5 6">
    <name type="scientific">Candidatus Doudnabacteria bacterium RIFCSPHIGHO2_01_52_17</name>
    <dbReference type="NCBI Taxonomy" id="1817820"/>
    <lineage>
        <taxon>Bacteria</taxon>
        <taxon>Candidatus Doudnaibacteriota</taxon>
    </lineage>
</organism>
<dbReference type="InterPro" id="IPR036291">
    <property type="entry name" value="NAD(P)-bd_dom_sf"/>
</dbReference>
<dbReference type="EMBL" id="MFEG01000013">
    <property type="protein sequence ID" value="OGE76282.1"/>
    <property type="molecule type" value="Genomic_DNA"/>
</dbReference>
<dbReference type="InterPro" id="IPR020904">
    <property type="entry name" value="Sc_DH/Rdtase_CS"/>
</dbReference>
<dbReference type="InterPro" id="IPR002347">
    <property type="entry name" value="SDR_fam"/>
</dbReference>
<dbReference type="Proteomes" id="UP000176547">
    <property type="component" value="Unassembled WGS sequence"/>
</dbReference>
<dbReference type="CDD" id="cd05233">
    <property type="entry name" value="SDR_c"/>
    <property type="match status" value="1"/>
</dbReference>
<gene>
    <name evidence="5" type="ORF">A3K06_03915</name>
</gene>
<dbReference type="GO" id="GO:0016491">
    <property type="term" value="F:oxidoreductase activity"/>
    <property type="evidence" value="ECO:0007669"/>
    <property type="project" value="UniProtKB-KW"/>
</dbReference>
<evidence type="ECO:0000256" key="4">
    <source>
        <dbReference type="RuleBase" id="RU000363"/>
    </source>
</evidence>
<dbReference type="SUPFAM" id="SSF51735">
    <property type="entry name" value="NAD(P)-binding Rossmann-fold domains"/>
    <property type="match status" value="1"/>
</dbReference>
<evidence type="ECO:0000313" key="6">
    <source>
        <dbReference type="Proteomes" id="UP000176547"/>
    </source>
</evidence>
<proteinExistence type="inferred from homology"/>
<evidence type="ECO:0008006" key="7">
    <source>
        <dbReference type="Google" id="ProtNLM"/>
    </source>
</evidence>
<dbReference type="PRINTS" id="PR00080">
    <property type="entry name" value="SDRFAMILY"/>
</dbReference>
<evidence type="ECO:0000256" key="2">
    <source>
        <dbReference type="ARBA" id="ARBA00022857"/>
    </source>
</evidence>
<evidence type="ECO:0000256" key="3">
    <source>
        <dbReference type="ARBA" id="ARBA00023002"/>
    </source>
</evidence>
<comment type="caution">
    <text evidence="5">The sequence shown here is derived from an EMBL/GenBank/DDBJ whole genome shotgun (WGS) entry which is preliminary data.</text>
</comment>
<dbReference type="PRINTS" id="PR00081">
    <property type="entry name" value="GDHRDH"/>
</dbReference>
<name>A0A1F5NFG0_9BACT</name>
<dbReference type="Gene3D" id="3.40.50.720">
    <property type="entry name" value="NAD(P)-binding Rossmann-like Domain"/>
    <property type="match status" value="1"/>
</dbReference>
<dbReference type="Pfam" id="PF00106">
    <property type="entry name" value="adh_short"/>
    <property type="match status" value="1"/>
</dbReference>
<reference evidence="5 6" key="1">
    <citation type="journal article" date="2016" name="Nat. Commun.">
        <title>Thousands of microbial genomes shed light on interconnected biogeochemical processes in an aquifer system.</title>
        <authorList>
            <person name="Anantharaman K."/>
            <person name="Brown C.T."/>
            <person name="Hug L.A."/>
            <person name="Sharon I."/>
            <person name="Castelle C.J."/>
            <person name="Probst A.J."/>
            <person name="Thomas B.C."/>
            <person name="Singh A."/>
            <person name="Wilkins M.J."/>
            <person name="Karaoz U."/>
            <person name="Brodie E.L."/>
            <person name="Williams K.H."/>
            <person name="Hubbard S.S."/>
            <person name="Banfield J.F."/>
        </authorList>
    </citation>
    <scope>NUCLEOTIDE SEQUENCE [LARGE SCALE GENOMIC DNA]</scope>
</reference>
<protein>
    <recommendedName>
        <fullName evidence="7">Short-chain dehydrogenase</fullName>
    </recommendedName>
</protein>
<comment type="similarity">
    <text evidence="1 4">Belongs to the short-chain dehydrogenases/reductases (SDR) family.</text>
</comment>
<accession>A0A1F5NFG0</accession>
<evidence type="ECO:0000256" key="1">
    <source>
        <dbReference type="ARBA" id="ARBA00006484"/>
    </source>
</evidence>
<dbReference type="PROSITE" id="PS00061">
    <property type="entry name" value="ADH_SHORT"/>
    <property type="match status" value="1"/>
</dbReference>
<keyword evidence="2" id="KW-0521">NADP</keyword>
<dbReference type="PANTHER" id="PTHR43391">
    <property type="entry name" value="RETINOL DEHYDROGENASE-RELATED"/>
    <property type="match status" value="1"/>
</dbReference>